<feature type="domain" description="Heterokaryon incompatibility" evidence="1">
    <location>
        <begin position="95"/>
        <end position="205"/>
    </location>
</feature>
<protein>
    <recommendedName>
        <fullName evidence="1">Heterokaryon incompatibility domain-containing protein</fullName>
    </recommendedName>
</protein>
<dbReference type="PANTHER" id="PTHR24148">
    <property type="entry name" value="ANKYRIN REPEAT DOMAIN-CONTAINING PROTEIN 39 HOMOLOG-RELATED"/>
    <property type="match status" value="1"/>
</dbReference>
<evidence type="ECO:0000313" key="2">
    <source>
        <dbReference type="EMBL" id="EJT78103.1"/>
    </source>
</evidence>
<dbReference type="AlphaFoldDB" id="J3NPJ8"/>
<keyword evidence="4" id="KW-1185">Reference proteome</keyword>
<dbReference type="HOGENOM" id="CLU_343240_0_0_1"/>
<reference evidence="2" key="3">
    <citation type="submission" date="2010-09" db="EMBL/GenBank/DDBJ databases">
        <title>Annotation of Gaeumannomyces graminis var. tritici R3-111a-1.</title>
        <authorList>
            <consortium name="The Broad Institute Genome Sequencing Platform"/>
            <person name="Ma L.-J."/>
            <person name="Dead R."/>
            <person name="Young S.K."/>
            <person name="Zeng Q."/>
            <person name="Gargeya S."/>
            <person name="Fitzgerald M."/>
            <person name="Haas B."/>
            <person name="Abouelleil A."/>
            <person name="Alvarado L."/>
            <person name="Arachchi H.M."/>
            <person name="Berlin A."/>
            <person name="Brown A."/>
            <person name="Chapman S.B."/>
            <person name="Chen Z."/>
            <person name="Dunbar C."/>
            <person name="Freedman E."/>
            <person name="Gearin G."/>
            <person name="Gellesch M."/>
            <person name="Goldberg J."/>
            <person name="Griggs A."/>
            <person name="Gujja S."/>
            <person name="Heiman D."/>
            <person name="Howarth C."/>
            <person name="Larson L."/>
            <person name="Lui A."/>
            <person name="MacDonald P.J.P."/>
            <person name="Mehta T."/>
            <person name="Montmayeur A."/>
            <person name="Murphy C."/>
            <person name="Neiman D."/>
            <person name="Pearson M."/>
            <person name="Priest M."/>
            <person name="Roberts A."/>
            <person name="Saif S."/>
            <person name="Shea T."/>
            <person name="Shenoy N."/>
            <person name="Sisk P."/>
            <person name="Stolte C."/>
            <person name="Sykes S."/>
            <person name="Yandava C."/>
            <person name="Wortman J."/>
            <person name="Nusbaum C."/>
            <person name="Birren B."/>
        </authorList>
    </citation>
    <scope>NUCLEOTIDE SEQUENCE</scope>
    <source>
        <strain evidence="2">R3-111a-1</strain>
    </source>
</reference>
<gene>
    <name evidence="3" type="primary">20343664</name>
    <name evidence="2" type="ORF">GGTG_03206</name>
</gene>
<evidence type="ECO:0000313" key="4">
    <source>
        <dbReference type="Proteomes" id="UP000006039"/>
    </source>
</evidence>
<dbReference type="GeneID" id="20343664"/>
<reference evidence="3" key="4">
    <citation type="journal article" date="2015" name="G3 (Bethesda)">
        <title>Genome sequences of three phytopathogenic species of the Magnaporthaceae family of fungi.</title>
        <authorList>
            <person name="Okagaki L.H."/>
            <person name="Nunes C.C."/>
            <person name="Sailsbery J."/>
            <person name="Clay B."/>
            <person name="Brown D."/>
            <person name="John T."/>
            <person name="Oh Y."/>
            <person name="Young N."/>
            <person name="Fitzgerald M."/>
            <person name="Haas B.J."/>
            <person name="Zeng Q."/>
            <person name="Young S."/>
            <person name="Adiconis X."/>
            <person name="Fan L."/>
            <person name="Levin J.Z."/>
            <person name="Mitchell T.K."/>
            <person name="Okubara P.A."/>
            <person name="Farman M.L."/>
            <person name="Kohn L.M."/>
            <person name="Birren B."/>
            <person name="Ma L.-J."/>
            <person name="Dean R.A."/>
        </authorList>
    </citation>
    <scope>NUCLEOTIDE SEQUENCE</scope>
    <source>
        <strain evidence="3">R3-111a-1</strain>
    </source>
</reference>
<sequence>MHLPVPTNLHSRHAFNQTRAMADTAGFEAFAFRSADEILAENSLNTTDVFRSFPVDSNAGEIRLLKLEDGEWDDPIRIDFQVAGSPEQSSDALRYNAVSYAWGVDDVSGEMWRYRISLCGRPLLITWNLFSVLRRLRVYNKHVLGRDAGGEGAAPSPQLLWVDAVCINQADAEERGRQVRMMGRIYSGCAEVLVFLDEWQRQSVVKHDAGPDSARWFRGDAADFGPLWDGYRSMFDSTATDGQLGVPGGEASAPGEPGGLAAATTTTSYAGSITIAHLSFLLAWAVRLLAEGRHISEIAPFRPDMEAGGAETRDLIDGLTDFAARVGSARWFGRLWVVQEGVLGPAVRVLFGTASLPLDTIAAARAARRAHAGCWRCHDEAGGVGAKLLQTAVQRFLDSINDVAGLRRERGRKRPLLELCLRFMYRDSGLDHDRVFALLGLAAESFEPDYGEELADVYTRVCRSHILEHRSLTCLSFAEFRYRCRYNDFPKACNAHGSFIPSWAVDFSAISVEKINGNYLVWYQRLPNFNACRGLAPLAADVDDDNTLLLQGIEFDRVARLATKRRPVWPRTYDALFGDWDWEADSSEVSDDEAGDETAWADTASLGEYQSSIFDEAKADMFYHWRNLVRSRARDPQSDAYVGGGTWADAWWRTLCLDHGWGPGRLLQRASGDDIRVLSTSIEREEACMSFKTLQEAQESRSAAGPGLSFEDFLHSLETGNFNTDTRTMDMVNAISPGLMGRKLFLTERGYLGLGASNLWVGDSVFILPGARVPVILRRMVDEEGPVSTEYGPAYKLVGDGYVHGIMDGGAVTAAGSAVVSLLLA</sequence>
<dbReference type="Proteomes" id="UP000006039">
    <property type="component" value="Unassembled WGS sequence"/>
</dbReference>
<dbReference type="PANTHER" id="PTHR24148:SF73">
    <property type="entry name" value="HET DOMAIN PROTEIN (AFU_ORTHOLOGUE AFUA_8G01020)"/>
    <property type="match status" value="1"/>
</dbReference>
<dbReference type="RefSeq" id="XP_009219248.1">
    <property type="nucleotide sequence ID" value="XM_009220984.1"/>
</dbReference>
<reference evidence="4" key="1">
    <citation type="submission" date="2010-07" db="EMBL/GenBank/DDBJ databases">
        <title>The genome sequence of Gaeumannomyces graminis var. tritici strain R3-111a-1.</title>
        <authorList>
            <consortium name="The Broad Institute Genome Sequencing Platform"/>
            <person name="Ma L.-J."/>
            <person name="Dead R."/>
            <person name="Young S."/>
            <person name="Zeng Q."/>
            <person name="Koehrsen M."/>
            <person name="Alvarado L."/>
            <person name="Berlin A."/>
            <person name="Chapman S.B."/>
            <person name="Chen Z."/>
            <person name="Freedman E."/>
            <person name="Gellesch M."/>
            <person name="Goldberg J."/>
            <person name="Griggs A."/>
            <person name="Gujja S."/>
            <person name="Heilman E.R."/>
            <person name="Heiman D."/>
            <person name="Hepburn T."/>
            <person name="Howarth C."/>
            <person name="Jen D."/>
            <person name="Larson L."/>
            <person name="Mehta T."/>
            <person name="Neiman D."/>
            <person name="Pearson M."/>
            <person name="Roberts A."/>
            <person name="Saif S."/>
            <person name="Shea T."/>
            <person name="Shenoy N."/>
            <person name="Sisk P."/>
            <person name="Stolte C."/>
            <person name="Sykes S."/>
            <person name="Walk T."/>
            <person name="White J."/>
            <person name="Yandava C."/>
            <person name="Haas B."/>
            <person name="Nusbaum C."/>
            <person name="Birren B."/>
        </authorList>
    </citation>
    <scope>NUCLEOTIDE SEQUENCE [LARGE SCALE GENOMIC DNA]</scope>
    <source>
        <strain evidence="4">R3-111a-1</strain>
    </source>
</reference>
<dbReference type="Pfam" id="PF26639">
    <property type="entry name" value="Het-6_barrel"/>
    <property type="match status" value="1"/>
</dbReference>
<reference evidence="3" key="5">
    <citation type="submission" date="2018-04" db="UniProtKB">
        <authorList>
            <consortium name="EnsemblFungi"/>
        </authorList>
    </citation>
    <scope>IDENTIFICATION</scope>
    <source>
        <strain evidence="3">R3-111a-1</strain>
    </source>
</reference>
<dbReference type="OrthoDB" id="3557394at2759"/>
<dbReference type="InterPro" id="IPR052895">
    <property type="entry name" value="HetReg/Transcr_Mod"/>
</dbReference>
<dbReference type="EMBL" id="GL385396">
    <property type="protein sequence ID" value="EJT78103.1"/>
    <property type="molecule type" value="Genomic_DNA"/>
</dbReference>
<name>J3NPJ8_GAET3</name>
<organism evidence="2">
    <name type="scientific">Gaeumannomyces tritici (strain R3-111a-1)</name>
    <name type="common">Wheat and barley take-all root rot fungus</name>
    <name type="synonym">Gaeumannomyces graminis var. tritici</name>
    <dbReference type="NCBI Taxonomy" id="644352"/>
    <lineage>
        <taxon>Eukaryota</taxon>
        <taxon>Fungi</taxon>
        <taxon>Dikarya</taxon>
        <taxon>Ascomycota</taxon>
        <taxon>Pezizomycotina</taxon>
        <taxon>Sordariomycetes</taxon>
        <taxon>Sordariomycetidae</taxon>
        <taxon>Magnaporthales</taxon>
        <taxon>Magnaporthaceae</taxon>
        <taxon>Gaeumannomyces</taxon>
    </lineage>
</organism>
<dbReference type="Pfam" id="PF06985">
    <property type="entry name" value="HET"/>
    <property type="match status" value="1"/>
</dbReference>
<dbReference type="EnsemblFungi" id="EJT78103">
    <property type="protein sequence ID" value="EJT78103"/>
    <property type="gene ID" value="GGTG_03206"/>
</dbReference>
<reference evidence="2" key="2">
    <citation type="submission" date="2010-07" db="EMBL/GenBank/DDBJ databases">
        <authorList>
            <consortium name="The Broad Institute Genome Sequencing Platform"/>
            <consortium name="Broad Institute Genome Sequencing Center for Infectious Disease"/>
            <person name="Ma L.-J."/>
            <person name="Dead R."/>
            <person name="Young S."/>
            <person name="Zeng Q."/>
            <person name="Koehrsen M."/>
            <person name="Alvarado L."/>
            <person name="Berlin A."/>
            <person name="Chapman S.B."/>
            <person name="Chen Z."/>
            <person name="Freedman E."/>
            <person name="Gellesch M."/>
            <person name="Goldberg J."/>
            <person name="Griggs A."/>
            <person name="Gujja S."/>
            <person name="Heilman E.R."/>
            <person name="Heiman D."/>
            <person name="Hepburn T."/>
            <person name="Howarth C."/>
            <person name="Jen D."/>
            <person name="Larson L."/>
            <person name="Mehta T."/>
            <person name="Neiman D."/>
            <person name="Pearson M."/>
            <person name="Roberts A."/>
            <person name="Saif S."/>
            <person name="Shea T."/>
            <person name="Shenoy N."/>
            <person name="Sisk P."/>
            <person name="Stolte C."/>
            <person name="Sykes S."/>
            <person name="Walk T."/>
            <person name="White J."/>
            <person name="Yandava C."/>
            <person name="Haas B."/>
            <person name="Nusbaum C."/>
            <person name="Birren B."/>
        </authorList>
    </citation>
    <scope>NUCLEOTIDE SEQUENCE</scope>
    <source>
        <strain evidence="2">R3-111a-1</strain>
    </source>
</reference>
<dbReference type="eggNOG" id="ENOG502RUDP">
    <property type="taxonomic scope" value="Eukaryota"/>
</dbReference>
<dbReference type="InterPro" id="IPR010730">
    <property type="entry name" value="HET"/>
</dbReference>
<accession>J3NPJ8</accession>
<evidence type="ECO:0000313" key="3">
    <source>
        <dbReference type="EnsemblFungi" id="EJT78103"/>
    </source>
</evidence>
<proteinExistence type="predicted"/>
<dbReference type="VEuPathDB" id="FungiDB:GGTG_03206"/>
<evidence type="ECO:0000259" key="1">
    <source>
        <dbReference type="Pfam" id="PF06985"/>
    </source>
</evidence>